<sequence>MGEKDELKRIFIGEKEIDTSGIPELPGDLINYSLQSVGKELGFRTEFVLSKELLYSLLLTNRIKQNNFRKMHGFPKKRKIAGRKGVRKSDEH</sequence>
<reference evidence="1" key="1">
    <citation type="journal article" date="2021" name="Proc. Natl. Acad. Sci. U.S.A.">
        <title>A Catalog of Tens of Thousands of Viruses from Human Metagenomes Reveals Hidden Associations with Chronic Diseases.</title>
        <authorList>
            <person name="Tisza M.J."/>
            <person name="Buck C.B."/>
        </authorList>
    </citation>
    <scope>NUCLEOTIDE SEQUENCE</scope>
    <source>
        <strain evidence="1">CteHV32</strain>
    </source>
</reference>
<organism evidence="1">
    <name type="scientific">Siphoviridae sp. cteHV32</name>
    <dbReference type="NCBI Taxonomy" id="2825588"/>
    <lineage>
        <taxon>Viruses</taxon>
        <taxon>Duplodnaviria</taxon>
        <taxon>Heunggongvirae</taxon>
        <taxon>Uroviricota</taxon>
        <taxon>Caudoviricetes</taxon>
    </lineage>
</organism>
<proteinExistence type="predicted"/>
<dbReference type="EMBL" id="BK015653">
    <property type="protein sequence ID" value="DAE18365.1"/>
    <property type="molecule type" value="Genomic_DNA"/>
</dbReference>
<accession>A0A8S5QHW3</accession>
<evidence type="ECO:0000313" key="1">
    <source>
        <dbReference type="EMBL" id="DAE18365.1"/>
    </source>
</evidence>
<name>A0A8S5QHW3_9CAUD</name>
<protein>
    <submittedName>
        <fullName evidence="1">Uncharacterized protein</fullName>
    </submittedName>
</protein>